<evidence type="ECO:0000313" key="3">
    <source>
        <dbReference type="Proteomes" id="UP000075538"/>
    </source>
</evidence>
<comment type="caution">
    <text evidence="2">The sequence shown here is derived from an EMBL/GenBank/DDBJ whole genome shotgun (WGS) entry which is preliminary data.</text>
</comment>
<dbReference type="AlphaFoldDB" id="A0A149VHQ7"/>
<sequence length="77" mass="8085">MAFTGSTAGLAAGAQTNDTVLTWALEATYKQSPTGPYQQGRFTAETLSRSQSTSRPSEINTIKEVSQSIVTQVTASG</sequence>
<name>A0A149VHQ7_9PROT</name>
<evidence type="ECO:0000313" key="2">
    <source>
        <dbReference type="EMBL" id="KXV79711.1"/>
    </source>
</evidence>
<evidence type="ECO:0000256" key="1">
    <source>
        <dbReference type="SAM" id="MobiDB-lite"/>
    </source>
</evidence>
<dbReference type="Proteomes" id="UP000075538">
    <property type="component" value="Unassembled WGS sequence"/>
</dbReference>
<gene>
    <name evidence="2" type="ORF">AD953_01300</name>
</gene>
<protein>
    <submittedName>
        <fullName evidence="2">Phage tail protein</fullName>
    </submittedName>
</protein>
<feature type="region of interest" description="Disordered" evidence="1">
    <location>
        <begin position="34"/>
        <end position="58"/>
    </location>
</feature>
<organism evidence="2 3">
    <name type="scientific">Acetobacter malorum</name>
    <dbReference type="NCBI Taxonomy" id="178901"/>
    <lineage>
        <taxon>Bacteria</taxon>
        <taxon>Pseudomonadati</taxon>
        <taxon>Pseudomonadota</taxon>
        <taxon>Alphaproteobacteria</taxon>
        <taxon>Acetobacterales</taxon>
        <taxon>Acetobacteraceae</taxon>
        <taxon>Acetobacter</taxon>
    </lineage>
</organism>
<dbReference type="EMBL" id="LHZZ01000196">
    <property type="protein sequence ID" value="KXV79711.1"/>
    <property type="molecule type" value="Genomic_DNA"/>
</dbReference>
<feature type="non-terminal residue" evidence="2">
    <location>
        <position position="77"/>
    </location>
</feature>
<accession>A0A149VHQ7</accession>
<reference evidence="2 3" key="1">
    <citation type="submission" date="2015-06" db="EMBL/GenBank/DDBJ databases">
        <title>Improved classification and identification of acetic acid bacteria using matrix-assisted laser desorption/ionization time-of-flight mass spectrometry; Gluconobacter nephelii and Gluconobacter uchimurae are later heterotypic synonyms of Gluconobacter japonicus and Gluconobacter oxydans, respectively.</title>
        <authorList>
            <person name="Li L."/>
            <person name="Cleenwerck I."/>
            <person name="De Vuyst L."/>
            <person name="Vandamme P."/>
        </authorList>
    </citation>
    <scope>NUCLEOTIDE SEQUENCE [LARGE SCALE GENOMIC DNA]</scope>
    <source>
        <strain evidence="2 3">LMG 1604</strain>
    </source>
</reference>
<proteinExistence type="predicted"/>